<keyword evidence="4" id="KW-1185">Reference proteome</keyword>
<accession>A0A0U3JXW1</accession>
<reference evidence="3 4" key="1">
    <citation type="submission" date="2015-12" db="EMBL/GenBank/DDBJ databases">
        <authorList>
            <person name="Shamseldin A."/>
            <person name="Moawad H."/>
            <person name="Abd El-Rahim W.M."/>
            <person name="Sadowsky M.J."/>
        </authorList>
    </citation>
    <scope>NUCLEOTIDE SEQUENCE [LARGE SCALE GENOMIC DNA]</scope>
    <source>
        <strain evidence="3 4">DG5B</strain>
    </source>
</reference>
<evidence type="ECO:0000313" key="3">
    <source>
        <dbReference type="EMBL" id="ALW85247.1"/>
    </source>
</evidence>
<dbReference type="InterPro" id="IPR010281">
    <property type="entry name" value="DUF885"/>
</dbReference>
<dbReference type="AlphaFoldDB" id="A0A0U3JXW1"/>
<protein>
    <recommendedName>
        <fullName evidence="5">DUF885 domain-containing protein</fullName>
    </recommendedName>
</protein>
<evidence type="ECO:0008006" key="5">
    <source>
        <dbReference type="Google" id="ProtNLM"/>
    </source>
</evidence>
<sequence>MKQRYVATCAVLSVLVLGLLAVPARAQPTSLRKPGNAHQQAAAPTVAASPSTPPAASAPLAALFHAYSEQQAQWFPLIGIYVGDNRYNDQLPNDQTRAFRQQQRQSYGQYLAAVHQLDRTTLSADDRVSYDIFEYLLMDKLDGLKQNSWMMPFAQFFSLPNTLPLLGAGTGAQPFKTVHDYDNWLGRAHGFPVWADSAIANFRAGMKAGAVLPKVLVLKIIPQLEALAVADPAKSLFYGPIAKLPASFAEADKARLTTAYQQAIATDLAATYQKLAAFLKTEYLPQARTTAGLGALPGGTQAYPYFVRDYTTTSKTPAEIYQTGLREVKRIQAEINAVKKQVGFQGDLPAFFTYMKDEPKFRPFKTPGDVLAAYEAIHQRMAPNLTKLFGRTPNTPFEVRQIEAFRAASAAAQYWPGAPDGSRPGIFYVPILDATQYSTVASRMEALFLHEAIPGHHYQFSLQLENTSLPTFRRTPGQYSAYSEGWGLYTESLGKELGLYTDPYQYAGALGGELHRAIRLVVDVGLHAKGMTREQAIQYMMANELISEQMATAEIERYMAMPGQALSYKIGQLKLRELRAKYEKQLGNKFDLRAFHDQLLAGGAMPLAVLERTMDEWAAGQR</sequence>
<dbReference type="PANTHER" id="PTHR33361:SF16">
    <property type="entry name" value="DUF885 DOMAIN-CONTAINING PROTEIN"/>
    <property type="match status" value="1"/>
</dbReference>
<feature type="signal peptide" evidence="2">
    <location>
        <begin position="1"/>
        <end position="26"/>
    </location>
</feature>
<keyword evidence="2" id="KW-0732">Signal</keyword>
<proteinExistence type="predicted"/>
<dbReference type="PANTHER" id="PTHR33361">
    <property type="entry name" value="GLR0591 PROTEIN"/>
    <property type="match status" value="1"/>
</dbReference>
<feature type="chain" id="PRO_5006840612" description="DUF885 domain-containing protein" evidence="2">
    <location>
        <begin position="27"/>
        <end position="622"/>
    </location>
</feature>
<dbReference type="OrthoDB" id="9760040at2"/>
<dbReference type="RefSeq" id="WP_068192169.1">
    <property type="nucleotide sequence ID" value="NZ_CP013909.1"/>
</dbReference>
<feature type="compositionally biased region" description="Low complexity" evidence="1">
    <location>
        <begin position="41"/>
        <end position="50"/>
    </location>
</feature>
<evidence type="ECO:0000256" key="2">
    <source>
        <dbReference type="SAM" id="SignalP"/>
    </source>
</evidence>
<evidence type="ECO:0000313" key="4">
    <source>
        <dbReference type="Proteomes" id="UP000059542"/>
    </source>
</evidence>
<organism evidence="3 4">
    <name type="scientific">Hymenobacter sedentarius</name>
    <dbReference type="NCBI Taxonomy" id="1411621"/>
    <lineage>
        <taxon>Bacteria</taxon>
        <taxon>Pseudomonadati</taxon>
        <taxon>Bacteroidota</taxon>
        <taxon>Cytophagia</taxon>
        <taxon>Cytophagales</taxon>
        <taxon>Hymenobacteraceae</taxon>
        <taxon>Hymenobacter</taxon>
    </lineage>
</organism>
<dbReference type="Proteomes" id="UP000059542">
    <property type="component" value="Chromosome"/>
</dbReference>
<feature type="region of interest" description="Disordered" evidence="1">
    <location>
        <begin position="29"/>
        <end position="50"/>
    </location>
</feature>
<dbReference type="Pfam" id="PF05960">
    <property type="entry name" value="DUF885"/>
    <property type="match status" value="1"/>
</dbReference>
<dbReference type="KEGG" id="hyg:AUC43_09150"/>
<gene>
    <name evidence="3" type="ORF">AUC43_09150</name>
</gene>
<dbReference type="EMBL" id="CP013909">
    <property type="protein sequence ID" value="ALW85247.1"/>
    <property type="molecule type" value="Genomic_DNA"/>
</dbReference>
<evidence type="ECO:0000256" key="1">
    <source>
        <dbReference type="SAM" id="MobiDB-lite"/>
    </source>
</evidence>
<name>A0A0U3JXW1_9BACT</name>